<keyword evidence="2" id="KW-1185">Reference proteome</keyword>
<dbReference type="Proteomes" id="UP000054495">
    <property type="component" value="Unassembled WGS sequence"/>
</dbReference>
<protein>
    <submittedName>
        <fullName evidence="1">Uncharacterized protein</fullName>
    </submittedName>
</protein>
<evidence type="ECO:0000313" key="1">
    <source>
        <dbReference type="EMBL" id="EPB66025.1"/>
    </source>
</evidence>
<organism evidence="1 2">
    <name type="scientific">Ancylostoma ceylanicum</name>
    <dbReference type="NCBI Taxonomy" id="53326"/>
    <lineage>
        <taxon>Eukaryota</taxon>
        <taxon>Metazoa</taxon>
        <taxon>Ecdysozoa</taxon>
        <taxon>Nematoda</taxon>
        <taxon>Chromadorea</taxon>
        <taxon>Rhabditida</taxon>
        <taxon>Rhabditina</taxon>
        <taxon>Rhabditomorpha</taxon>
        <taxon>Strongyloidea</taxon>
        <taxon>Ancylostomatidae</taxon>
        <taxon>Ancylostomatinae</taxon>
        <taxon>Ancylostoma</taxon>
    </lineage>
</organism>
<proteinExistence type="predicted"/>
<name>A0A0D6L4D1_9BILA</name>
<reference evidence="1 2" key="1">
    <citation type="submission" date="2013-05" db="EMBL/GenBank/DDBJ databases">
        <title>Draft genome of the parasitic nematode Anyclostoma ceylanicum.</title>
        <authorList>
            <person name="Mitreva M."/>
        </authorList>
    </citation>
    <scope>NUCLEOTIDE SEQUENCE [LARGE SCALE GENOMIC DNA]</scope>
</reference>
<dbReference type="EMBL" id="KE126651">
    <property type="protein sequence ID" value="EPB66025.1"/>
    <property type="molecule type" value="Genomic_DNA"/>
</dbReference>
<sequence>MVHRNASGSIVCPHGKSDASSSLAITLWQIVAKMLFVIIAFSEHHLKIVLHQIGRIPVIGESIQQPIRDMLHKQKMALHRAPGTHVEQ</sequence>
<evidence type="ECO:0000313" key="2">
    <source>
        <dbReference type="Proteomes" id="UP000054495"/>
    </source>
</evidence>
<feature type="non-terminal residue" evidence="1">
    <location>
        <position position="88"/>
    </location>
</feature>
<accession>A0A0D6L4D1</accession>
<dbReference type="AlphaFoldDB" id="A0A0D6L4D1"/>
<gene>
    <name evidence="1" type="ORF">ANCCEY_14888</name>
</gene>